<evidence type="ECO:0000313" key="1">
    <source>
        <dbReference type="EMBL" id="PNF77931.1"/>
    </source>
</evidence>
<keyword evidence="2" id="KW-1185">Reference proteome</keyword>
<evidence type="ECO:0000313" key="2">
    <source>
        <dbReference type="Proteomes" id="UP000235881"/>
    </source>
</evidence>
<dbReference type="Proteomes" id="UP000235881">
    <property type="component" value="Unassembled WGS sequence"/>
</dbReference>
<dbReference type="RefSeq" id="WP_102827404.1">
    <property type="nucleotide sequence ID" value="NZ_CP065721.1"/>
</dbReference>
<gene>
    <name evidence="1" type="ORF">CXK95_01150</name>
</gene>
<comment type="caution">
    <text evidence="1">The sequence shown here is derived from an EMBL/GenBank/DDBJ whole genome shotgun (WGS) entry which is preliminary data.</text>
</comment>
<reference evidence="1 2" key="1">
    <citation type="submission" date="2018-01" db="EMBL/GenBank/DDBJ databases">
        <title>Denitrification phenotypes of diverse strains of Pseudomonas stutzeri.</title>
        <authorList>
            <person name="Milligan D.A."/>
            <person name="Bergaust L."/>
            <person name="Bakken L.R."/>
            <person name="Frostegard A."/>
        </authorList>
    </citation>
    <scope>NUCLEOTIDE SEQUENCE [LARGE SCALE GENOMIC DNA]</scope>
    <source>
        <strain evidence="1 2">DSM 50238</strain>
    </source>
</reference>
<name>A0A8E2QI43_9GAMM</name>
<dbReference type="EMBL" id="POUK01000001">
    <property type="protein sequence ID" value="PNF77931.1"/>
    <property type="molecule type" value="Genomic_DNA"/>
</dbReference>
<organism evidence="1 2">
    <name type="scientific">Stutzerimonas degradans</name>
    <dbReference type="NCBI Taxonomy" id="2968968"/>
    <lineage>
        <taxon>Bacteria</taxon>
        <taxon>Pseudomonadati</taxon>
        <taxon>Pseudomonadota</taxon>
        <taxon>Gammaproteobacteria</taxon>
        <taxon>Pseudomonadales</taxon>
        <taxon>Pseudomonadaceae</taxon>
        <taxon>Stutzerimonas</taxon>
    </lineage>
</organism>
<sequence length="164" mass="16867">MSTVAICGDPEVLVIEAGVEYAVALEPDEDTSVVTVGEQGPPGPPGPTGGSALQRIAGETLSALRAVYELDGLVRALDYRDAAHIDLLLGLSLTAAPAGGPVNVQRSGVLDDNSWSWQPGRIYLGANGSLTQTAPADGYCVLLGAATSATRITLNLQDPIDLEN</sequence>
<accession>A0A8E2QI43</accession>
<proteinExistence type="predicted"/>
<dbReference type="AlphaFoldDB" id="A0A8E2QI43"/>
<protein>
    <submittedName>
        <fullName evidence="1">Uncharacterized protein</fullName>
    </submittedName>
</protein>